<keyword evidence="5" id="KW-1185">Reference proteome</keyword>
<dbReference type="GO" id="GO:0006355">
    <property type="term" value="P:regulation of DNA-templated transcription"/>
    <property type="evidence" value="ECO:0007669"/>
    <property type="project" value="UniProtKB-ARBA"/>
</dbReference>
<proteinExistence type="predicted"/>
<evidence type="ECO:0000313" key="4">
    <source>
        <dbReference type="EMBL" id="SFG79151.1"/>
    </source>
</evidence>
<dbReference type="RefSeq" id="WP_092471943.1">
    <property type="nucleotide sequence ID" value="NZ_FOOX01000009.1"/>
</dbReference>
<evidence type="ECO:0000256" key="2">
    <source>
        <dbReference type="PROSITE-ProRule" id="PRU00335"/>
    </source>
</evidence>
<dbReference type="PANTHER" id="PTHR30055">
    <property type="entry name" value="HTH-TYPE TRANSCRIPTIONAL REGULATOR RUTR"/>
    <property type="match status" value="1"/>
</dbReference>
<dbReference type="AlphaFoldDB" id="A0A1I2UWL2"/>
<dbReference type="SUPFAM" id="SSF48498">
    <property type="entry name" value="Tetracyclin repressor-like, C-terminal domain"/>
    <property type="match status" value="1"/>
</dbReference>
<feature type="DNA-binding region" description="H-T-H motif" evidence="2">
    <location>
        <begin position="40"/>
        <end position="59"/>
    </location>
</feature>
<dbReference type="OrthoDB" id="268339at2"/>
<dbReference type="STRING" id="341036.SAMN05660649_02741"/>
<dbReference type="SUPFAM" id="SSF46689">
    <property type="entry name" value="Homeodomain-like"/>
    <property type="match status" value="1"/>
</dbReference>
<evidence type="ECO:0000259" key="3">
    <source>
        <dbReference type="PROSITE" id="PS50977"/>
    </source>
</evidence>
<dbReference type="InterPro" id="IPR050109">
    <property type="entry name" value="HTH-type_TetR-like_transc_reg"/>
</dbReference>
<dbReference type="InterPro" id="IPR036271">
    <property type="entry name" value="Tet_transcr_reg_TetR-rel_C_sf"/>
</dbReference>
<sequence>MKLKYTSTGNRYERKKEETRQKIIDVAMKLFYKQGFASTTLEQIAEEADIARKTLYNHFPVKEDIIIEYLHRFITERAPEIEQLIKEYSDIRSRLVIVLSRILEWTSQLMTKDIFRIYVSYHVQKILTATFDEILRSGAHSFVVKIIKLGQESGEIRRDLPLEIMISQADNIRVSAGMNFLMDPDKFDAQDYITKSVDLFLGGARDVPDRNR</sequence>
<reference evidence="5" key="1">
    <citation type="submission" date="2016-10" db="EMBL/GenBank/DDBJ databases">
        <authorList>
            <person name="Varghese N."/>
            <person name="Submissions S."/>
        </authorList>
    </citation>
    <scope>NUCLEOTIDE SEQUENCE [LARGE SCALE GENOMIC DNA]</scope>
    <source>
        <strain evidence="5">DSM 17038</strain>
    </source>
</reference>
<keyword evidence="1 2" id="KW-0238">DNA-binding</keyword>
<dbReference type="Proteomes" id="UP000199337">
    <property type="component" value="Unassembled WGS sequence"/>
</dbReference>
<protein>
    <submittedName>
        <fullName evidence="4">Transcriptional regulator, TetR family</fullName>
    </submittedName>
</protein>
<dbReference type="PANTHER" id="PTHR30055:SF222">
    <property type="entry name" value="REGULATORY PROTEIN"/>
    <property type="match status" value="1"/>
</dbReference>
<dbReference type="InterPro" id="IPR009057">
    <property type="entry name" value="Homeodomain-like_sf"/>
</dbReference>
<dbReference type="PROSITE" id="PS50977">
    <property type="entry name" value="HTH_TETR_2"/>
    <property type="match status" value="1"/>
</dbReference>
<evidence type="ECO:0000313" key="5">
    <source>
        <dbReference type="Proteomes" id="UP000199337"/>
    </source>
</evidence>
<dbReference type="Pfam" id="PF00440">
    <property type="entry name" value="TetR_N"/>
    <property type="match status" value="1"/>
</dbReference>
<gene>
    <name evidence="4" type="ORF">SAMN05660649_02741</name>
</gene>
<dbReference type="InterPro" id="IPR001647">
    <property type="entry name" value="HTH_TetR"/>
</dbReference>
<dbReference type="EMBL" id="FOOX01000009">
    <property type="protein sequence ID" value="SFG79151.1"/>
    <property type="molecule type" value="Genomic_DNA"/>
</dbReference>
<evidence type="ECO:0000256" key="1">
    <source>
        <dbReference type="ARBA" id="ARBA00023125"/>
    </source>
</evidence>
<dbReference type="GO" id="GO:0003677">
    <property type="term" value="F:DNA binding"/>
    <property type="evidence" value="ECO:0007669"/>
    <property type="project" value="UniProtKB-UniRule"/>
</dbReference>
<accession>A0A1I2UWL2</accession>
<dbReference type="Gene3D" id="1.10.357.10">
    <property type="entry name" value="Tetracycline Repressor, domain 2"/>
    <property type="match status" value="1"/>
</dbReference>
<name>A0A1I2UWL2_9FIRM</name>
<feature type="domain" description="HTH tetR-type" evidence="3">
    <location>
        <begin position="17"/>
        <end position="77"/>
    </location>
</feature>
<dbReference type="PRINTS" id="PR00455">
    <property type="entry name" value="HTHTETR"/>
</dbReference>
<organism evidence="4 5">
    <name type="scientific">Desulfotruncus arcticus DSM 17038</name>
    <dbReference type="NCBI Taxonomy" id="1121424"/>
    <lineage>
        <taxon>Bacteria</taxon>
        <taxon>Bacillati</taxon>
        <taxon>Bacillota</taxon>
        <taxon>Clostridia</taxon>
        <taxon>Eubacteriales</taxon>
        <taxon>Desulfallaceae</taxon>
        <taxon>Desulfotruncus</taxon>
    </lineage>
</organism>